<evidence type="ECO:0000313" key="2">
    <source>
        <dbReference type="EMBL" id="QJP88821.1"/>
    </source>
</evidence>
<dbReference type="SMR" id="A0A6M3ZCX3"/>
<gene>
    <name evidence="2" type="ORF">HIR78_12675</name>
</gene>
<feature type="coiled-coil region" evidence="1">
    <location>
        <begin position="5"/>
        <end position="50"/>
    </location>
</feature>
<protein>
    <submittedName>
        <fullName evidence="2">Uncharacterized protein</fullName>
    </submittedName>
</protein>
<dbReference type="AlphaFoldDB" id="A0A6M3ZCX3"/>
<proteinExistence type="predicted"/>
<sequence>MNAQLFNLESRLDELENEINTQYCELDTNLDALKSNRIELESQLEKFESSLTNRLQGSISNNCRNDLLNLGYTHSQVDCMSDEEVYAALDKIDEEIHNTDQDYSTGFEDLEKQIIEMKRDYFIDRKERGSGNFDEAWEGEILDLEFEYTVLCLEKGLEPLNYIITWEG</sequence>
<name>A0A6M3ZCX3_BACSU</name>
<accession>A0A6M3ZCX3</accession>
<dbReference type="RefSeq" id="WP_004399486.1">
    <property type="nucleotide sequence ID" value="NC_000964.3"/>
</dbReference>
<reference evidence="2" key="1">
    <citation type="submission" date="2020-04" db="EMBL/GenBank/DDBJ databases">
        <title>Phage recombination drives evolution of spore-forming Bacilli.</title>
        <authorList>
            <person name="Dragos A."/>
            <person name="Kovacs A.T."/>
        </authorList>
    </citation>
    <scope>NUCLEOTIDE SEQUENCE</scope>
    <source>
        <strain evidence="2">168</strain>
    </source>
</reference>
<organism evidence="2">
    <name type="scientific">Bacillus subtilis (strain 168)</name>
    <dbReference type="NCBI Taxonomy" id="224308"/>
    <lineage>
        <taxon>Bacteria</taxon>
        <taxon>Bacillati</taxon>
        <taxon>Bacillota</taxon>
        <taxon>Bacilli</taxon>
        <taxon>Bacillales</taxon>
        <taxon>Bacillaceae</taxon>
        <taxon>Bacillus</taxon>
    </lineage>
</organism>
<dbReference type="KEGG" id="bsu:BSU20970"/>
<dbReference type="EMBL" id="CP052842">
    <property type="protein sequence ID" value="QJP88821.1"/>
    <property type="molecule type" value="Genomic_DNA"/>
</dbReference>
<keyword evidence="1" id="KW-0175">Coiled coil</keyword>
<evidence type="ECO:0000256" key="1">
    <source>
        <dbReference type="SAM" id="Coils"/>
    </source>
</evidence>
<dbReference type="OrthoDB" id="2896019at2"/>